<evidence type="ECO:0000313" key="1">
    <source>
        <dbReference type="EMBL" id="GBM13464.1"/>
    </source>
</evidence>
<proteinExistence type="predicted"/>
<reference evidence="1 2" key="1">
    <citation type="journal article" date="2019" name="Sci. Rep.">
        <title>Orb-weaving spider Araneus ventricosus genome elucidates the spidroin gene catalogue.</title>
        <authorList>
            <person name="Kono N."/>
            <person name="Nakamura H."/>
            <person name="Ohtoshi R."/>
            <person name="Moran D.A.P."/>
            <person name="Shinohara A."/>
            <person name="Yoshida Y."/>
            <person name="Fujiwara M."/>
            <person name="Mori M."/>
            <person name="Tomita M."/>
            <person name="Arakawa K."/>
        </authorList>
    </citation>
    <scope>NUCLEOTIDE SEQUENCE [LARGE SCALE GENOMIC DNA]</scope>
</reference>
<gene>
    <name evidence="1" type="ORF">AVEN_40405_1</name>
</gene>
<accession>A0A4Y2DC53</accession>
<keyword evidence="2" id="KW-1185">Reference proteome</keyword>
<protein>
    <submittedName>
        <fullName evidence="1">Uncharacterized protein</fullName>
    </submittedName>
</protein>
<name>A0A4Y2DC53_ARAVE</name>
<organism evidence="1 2">
    <name type="scientific">Araneus ventricosus</name>
    <name type="common">Orbweaver spider</name>
    <name type="synonym">Epeira ventricosa</name>
    <dbReference type="NCBI Taxonomy" id="182803"/>
    <lineage>
        <taxon>Eukaryota</taxon>
        <taxon>Metazoa</taxon>
        <taxon>Ecdysozoa</taxon>
        <taxon>Arthropoda</taxon>
        <taxon>Chelicerata</taxon>
        <taxon>Arachnida</taxon>
        <taxon>Araneae</taxon>
        <taxon>Araneomorphae</taxon>
        <taxon>Entelegynae</taxon>
        <taxon>Araneoidea</taxon>
        <taxon>Araneidae</taxon>
        <taxon>Araneus</taxon>
    </lineage>
</organism>
<dbReference type="AlphaFoldDB" id="A0A4Y2DC53"/>
<comment type="caution">
    <text evidence="1">The sequence shown here is derived from an EMBL/GenBank/DDBJ whole genome shotgun (WGS) entry which is preliminary data.</text>
</comment>
<sequence length="91" mass="10318">MEESDIVREIIVHIISHNSTCVHLEKVFTAFDSDCLRPTVKHGGGAFVTWASNLLVFCRPYHYPRKPSNREWLCGQFSQPVAPYGVDIVSI</sequence>
<dbReference type="EMBL" id="BGPR01000328">
    <property type="protein sequence ID" value="GBM13464.1"/>
    <property type="molecule type" value="Genomic_DNA"/>
</dbReference>
<evidence type="ECO:0000313" key="2">
    <source>
        <dbReference type="Proteomes" id="UP000499080"/>
    </source>
</evidence>
<dbReference type="Proteomes" id="UP000499080">
    <property type="component" value="Unassembled WGS sequence"/>
</dbReference>